<proteinExistence type="predicted"/>
<protein>
    <submittedName>
        <fullName evidence="1">Uncharacterized protein</fullName>
    </submittedName>
</protein>
<organism evidence="1 2">
    <name type="scientific">Pedobacter hartonius</name>
    <dbReference type="NCBI Taxonomy" id="425514"/>
    <lineage>
        <taxon>Bacteria</taxon>
        <taxon>Pseudomonadati</taxon>
        <taxon>Bacteroidota</taxon>
        <taxon>Sphingobacteriia</taxon>
        <taxon>Sphingobacteriales</taxon>
        <taxon>Sphingobacteriaceae</taxon>
        <taxon>Pedobacter</taxon>
    </lineage>
</organism>
<accession>A0A1H3W5A3</accession>
<dbReference type="OrthoDB" id="767679at2"/>
<evidence type="ECO:0000313" key="1">
    <source>
        <dbReference type="EMBL" id="SDZ82273.1"/>
    </source>
</evidence>
<dbReference type="RefSeq" id="WP_090554174.1">
    <property type="nucleotide sequence ID" value="NZ_FNRA01000001.1"/>
</dbReference>
<gene>
    <name evidence="1" type="ORF">SAMN05443550_101105</name>
</gene>
<dbReference type="AlphaFoldDB" id="A0A1H3W5A3"/>
<name>A0A1H3W5A3_9SPHI</name>
<keyword evidence="2" id="KW-1185">Reference proteome</keyword>
<dbReference type="Proteomes" id="UP000198850">
    <property type="component" value="Unassembled WGS sequence"/>
</dbReference>
<reference evidence="1 2" key="1">
    <citation type="submission" date="2016-10" db="EMBL/GenBank/DDBJ databases">
        <authorList>
            <person name="de Groot N.N."/>
        </authorList>
    </citation>
    <scope>NUCLEOTIDE SEQUENCE [LARGE SCALE GENOMIC DNA]</scope>
    <source>
        <strain evidence="1 2">DSM 19033</strain>
    </source>
</reference>
<sequence>MQKEFNKKLNIHLNQWVQNSQSISWSVTGQSFFSVQKDSNVVVNFNLLSETYRNKHIASQPGSYCNMFLAVLQPYLAEFLIQSGIREYHFTFCFLMNGTAFKDCLVTAA</sequence>
<dbReference type="EMBL" id="FNRA01000001">
    <property type="protein sequence ID" value="SDZ82273.1"/>
    <property type="molecule type" value="Genomic_DNA"/>
</dbReference>
<dbReference type="STRING" id="425514.SAMN05443550_101105"/>
<evidence type="ECO:0000313" key="2">
    <source>
        <dbReference type="Proteomes" id="UP000198850"/>
    </source>
</evidence>